<dbReference type="PANTHER" id="PTHR43976">
    <property type="entry name" value="SHORT CHAIN DEHYDROGENASE"/>
    <property type="match status" value="1"/>
</dbReference>
<accession>K5VYE2</accession>
<keyword evidence="2" id="KW-0560">Oxidoreductase</keyword>
<name>K5VYE2_PHACS</name>
<dbReference type="GeneID" id="18909783"/>
<keyword evidence="5" id="KW-1185">Reference proteome</keyword>
<organism evidence="4 5">
    <name type="scientific">Phanerochaete carnosa (strain HHB-10118-sp)</name>
    <name type="common">White-rot fungus</name>
    <name type="synonym">Peniophora carnosa</name>
    <dbReference type="NCBI Taxonomy" id="650164"/>
    <lineage>
        <taxon>Eukaryota</taxon>
        <taxon>Fungi</taxon>
        <taxon>Dikarya</taxon>
        <taxon>Basidiomycota</taxon>
        <taxon>Agaricomycotina</taxon>
        <taxon>Agaricomycetes</taxon>
        <taxon>Polyporales</taxon>
        <taxon>Phanerochaetaceae</taxon>
        <taxon>Phanerochaete</taxon>
    </lineage>
</organism>
<protein>
    <recommendedName>
        <fullName evidence="6">NAD(P)-binding protein</fullName>
    </recommendedName>
</protein>
<dbReference type="InterPro" id="IPR036291">
    <property type="entry name" value="NAD(P)-bd_dom_sf"/>
</dbReference>
<reference evidence="4 5" key="1">
    <citation type="journal article" date="2012" name="BMC Genomics">
        <title>Comparative genomics of the white-rot fungi, Phanerochaete carnosa and P. chrysosporium, to elucidate the genetic basis of the distinct wood types they colonize.</title>
        <authorList>
            <person name="Suzuki H."/>
            <person name="MacDonald J."/>
            <person name="Syed K."/>
            <person name="Salamov A."/>
            <person name="Hori C."/>
            <person name="Aerts A."/>
            <person name="Henrissat B."/>
            <person name="Wiebenga A."/>
            <person name="vanKuyk P.A."/>
            <person name="Barry K."/>
            <person name="Lindquist E."/>
            <person name="LaButti K."/>
            <person name="Lapidus A."/>
            <person name="Lucas S."/>
            <person name="Coutinho P."/>
            <person name="Gong Y."/>
            <person name="Samejima M."/>
            <person name="Mahadevan R."/>
            <person name="Abou-Zaid M."/>
            <person name="de Vries R.P."/>
            <person name="Igarashi K."/>
            <person name="Yadav J.S."/>
            <person name="Grigoriev I.V."/>
            <person name="Master E.R."/>
        </authorList>
    </citation>
    <scope>NUCLEOTIDE SEQUENCE [LARGE SCALE GENOMIC DNA]</scope>
    <source>
        <strain evidence="4 5">HHB-10118-sp</strain>
    </source>
</reference>
<dbReference type="FunCoup" id="K5VYE2">
    <property type="interactions" value="286"/>
</dbReference>
<evidence type="ECO:0000313" key="5">
    <source>
        <dbReference type="Proteomes" id="UP000008370"/>
    </source>
</evidence>
<dbReference type="HOGENOM" id="CLU_010194_2_9_1"/>
<dbReference type="PRINTS" id="PR00081">
    <property type="entry name" value="GDHRDH"/>
</dbReference>
<dbReference type="AlphaFoldDB" id="K5VYE2"/>
<dbReference type="InParanoid" id="K5VYE2"/>
<dbReference type="PANTHER" id="PTHR43976:SF16">
    <property type="entry name" value="SHORT-CHAIN DEHYDROGENASE_REDUCTASE FAMILY PROTEIN"/>
    <property type="match status" value="1"/>
</dbReference>
<dbReference type="InterPro" id="IPR002347">
    <property type="entry name" value="SDR_fam"/>
</dbReference>
<dbReference type="Proteomes" id="UP000008370">
    <property type="component" value="Unassembled WGS sequence"/>
</dbReference>
<evidence type="ECO:0008006" key="6">
    <source>
        <dbReference type="Google" id="ProtNLM"/>
    </source>
</evidence>
<dbReference type="InterPro" id="IPR051911">
    <property type="entry name" value="SDR_oxidoreductase"/>
</dbReference>
<sequence length="287" mass="30924">MSSSRVWLVTGSSSGFGQAMVEFALKKGDKAVATLRKPEELADLQAQYGPTQLLILKLDVTQPKEIISVFAQAKNAFGRIDVVFNNAGFAAAGELEGTPDDIARKLFETNFFGATNVTREAVRFFREENAPGAGGRLITTSSFVGIKPIAVGGYYSASKHALEAATQAIAGEIDPDWNIKITLIEPGRFRTSTAQKGTAAPPLPAYSKPTTPAAQVWKSFEAAGDPNFKIGDVNRAVAKIYGISELSQPPLRIILGMDAIGFVRSQLELLQKDVDASETWSQNLRED</sequence>
<dbReference type="PRINTS" id="PR00080">
    <property type="entry name" value="SDRFAMILY"/>
</dbReference>
<dbReference type="Gene3D" id="3.40.50.720">
    <property type="entry name" value="NAD(P)-binding Rossmann-like Domain"/>
    <property type="match status" value="1"/>
</dbReference>
<proteinExistence type="inferred from homology"/>
<gene>
    <name evidence="4" type="ORF">PHACADRAFT_177214</name>
</gene>
<evidence type="ECO:0000256" key="1">
    <source>
        <dbReference type="ARBA" id="ARBA00006484"/>
    </source>
</evidence>
<evidence type="ECO:0000313" key="4">
    <source>
        <dbReference type="EMBL" id="EKM51800.1"/>
    </source>
</evidence>
<dbReference type="GO" id="GO:0016491">
    <property type="term" value="F:oxidoreductase activity"/>
    <property type="evidence" value="ECO:0007669"/>
    <property type="project" value="UniProtKB-KW"/>
</dbReference>
<comment type="similarity">
    <text evidence="1 3">Belongs to the short-chain dehydrogenases/reductases (SDR) family.</text>
</comment>
<evidence type="ECO:0000256" key="2">
    <source>
        <dbReference type="ARBA" id="ARBA00023002"/>
    </source>
</evidence>
<dbReference type="SUPFAM" id="SSF51735">
    <property type="entry name" value="NAD(P)-binding Rossmann-fold domains"/>
    <property type="match status" value="1"/>
</dbReference>
<dbReference type="EMBL" id="JH930476">
    <property type="protein sequence ID" value="EKM51800.1"/>
    <property type="molecule type" value="Genomic_DNA"/>
</dbReference>
<dbReference type="Pfam" id="PF00106">
    <property type="entry name" value="adh_short"/>
    <property type="match status" value="1"/>
</dbReference>
<evidence type="ECO:0000256" key="3">
    <source>
        <dbReference type="RuleBase" id="RU000363"/>
    </source>
</evidence>
<dbReference type="CDD" id="cd05374">
    <property type="entry name" value="17beta-HSD-like_SDR_c"/>
    <property type="match status" value="1"/>
</dbReference>
<dbReference type="RefSeq" id="XP_007399597.1">
    <property type="nucleotide sequence ID" value="XM_007399535.1"/>
</dbReference>
<dbReference type="OrthoDB" id="1274115at2759"/>
<dbReference type="KEGG" id="pco:PHACADRAFT_177214"/>